<dbReference type="AlphaFoldDB" id="A0A517NPD4"/>
<sequence length="139" mass="15350">MPATFESFGIKFLYPDNWTAAERSEDEGDTGVTLEMPSGGFFSIELEDEGLSEAEVIERVRAAIAEEFGTVEVSDVTLDGAGENEKAVEMGFYYLDLLVVSRLVLINAVAETLIIQMQAESRDFDQNEAVFAAILQQLR</sequence>
<evidence type="ECO:0008006" key="3">
    <source>
        <dbReference type="Google" id="ProtNLM"/>
    </source>
</evidence>
<dbReference type="OrthoDB" id="213056at2"/>
<dbReference type="EMBL" id="CP036526">
    <property type="protein sequence ID" value="QDT08973.1"/>
    <property type="molecule type" value="Genomic_DNA"/>
</dbReference>
<dbReference type="Proteomes" id="UP000319817">
    <property type="component" value="Chromosome"/>
</dbReference>
<protein>
    <recommendedName>
        <fullName evidence="3">DUF1795 domain-containing protein</fullName>
    </recommendedName>
</protein>
<gene>
    <name evidence="1" type="ORF">K239x_09160</name>
</gene>
<evidence type="ECO:0000313" key="2">
    <source>
        <dbReference type="Proteomes" id="UP000319817"/>
    </source>
</evidence>
<name>A0A517NPD4_9BACT</name>
<reference evidence="1 2" key="1">
    <citation type="submission" date="2019-02" db="EMBL/GenBank/DDBJ databases">
        <title>Deep-cultivation of Planctomycetes and their phenomic and genomic characterization uncovers novel biology.</title>
        <authorList>
            <person name="Wiegand S."/>
            <person name="Jogler M."/>
            <person name="Boedeker C."/>
            <person name="Pinto D."/>
            <person name="Vollmers J."/>
            <person name="Rivas-Marin E."/>
            <person name="Kohn T."/>
            <person name="Peeters S.H."/>
            <person name="Heuer A."/>
            <person name="Rast P."/>
            <person name="Oberbeckmann S."/>
            <person name="Bunk B."/>
            <person name="Jeske O."/>
            <person name="Meyerdierks A."/>
            <person name="Storesund J.E."/>
            <person name="Kallscheuer N."/>
            <person name="Luecker S."/>
            <person name="Lage O.M."/>
            <person name="Pohl T."/>
            <person name="Merkel B.J."/>
            <person name="Hornburger P."/>
            <person name="Mueller R.-W."/>
            <person name="Bruemmer F."/>
            <person name="Labrenz M."/>
            <person name="Spormann A.M."/>
            <person name="Op den Camp H."/>
            <person name="Overmann J."/>
            <person name="Amann R."/>
            <person name="Jetten M.S.M."/>
            <person name="Mascher T."/>
            <person name="Medema M.H."/>
            <person name="Devos D.P."/>
            <person name="Kaster A.-K."/>
            <person name="Ovreas L."/>
            <person name="Rohde M."/>
            <person name="Galperin M.Y."/>
            <person name="Jogler C."/>
        </authorList>
    </citation>
    <scope>NUCLEOTIDE SEQUENCE [LARGE SCALE GENOMIC DNA]</scope>
    <source>
        <strain evidence="1 2">K23_9</strain>
    </source>
</reference>
<organism evidence="1 2">
    <name type="scientific">Stieleria marina</name>
    <dbReference type="NCBI Taxonomy" id="1930275"/>
    <lineage>
        <taxon>Bacteria</taxon>
        <taxon>Pseudomonadati</taxon>
        <taxon>Planctomycetota</taxon>
        <taxon>Planctomycetia</taxon>
        <taxon>Pirellulales</taxon>
        <taxon>Pirellulaceae</taxon>
        <taxon>Stieleria</taxon>
    </lineage>
</organism>
<dbReference type="RefSeq" id="WP_145416429.1">
    <property type="nucleotide sequence ID" value="NZ_CP036526.1"/>
</dbReference>
<evidence type="ECO:0000313" key="1">
    <source>
        <dbReference type="EMBL" id="QDT08973.1"/>
    </source>
</evidence>
<accession>A0A517NPD4</accession>
<keyword evidence="2" id="KW-1185">Reference proteome</keyword>
<proteinExistence type="predicted"/>